<reference evidence="1 2" key="1">
    <citation type="submission" date="2016-11" db="EMBL/GenBank/DDBJ databases">
        <authorList>
            <person name="Jaros S."/>
            <person name="Januszkiewicz K."/>
            <person name="Wedrychowicz H."/>
        </authorList>
    </citation>
    <scope>NUCLEOTIDE SEQUENCE [LARGE SCALE GENOMIC DNA]</scope>
    <source>
        <strain evidence="1 2">DSM 44666</strain>
    </source>
</reference>
<organism evidence="1 2">
    <name type="scientific">Seinonella peptonophila</name>
    <dbReference type="NCBI Taxonomy" id="112248"/>
    <lineage>
        <taxon>Bacteria</taxon>
        <taxon>Bacillati</taxon>
        <taxon>Bacillota</taxon>
        <taxon>Bacilli</taxon>
        <taxon>Bacillales</taxon>
        <taxon>Thermoactinomycetaceae</taxon>
        <taxon>Seinonella</taxon>
    </lineage>
</organism>
<evidence type="ECO:0008006" key="3">
    <source>
        <dbReference type="Google" id="ProtNLM"/>
    </source>
</evidence>
<dbReference type="RefSeq" id="WP_073150562.1">
    <property type="nucleotide sequence ID" value="NZ_FQVL01000001.1"/>
</dbReference>
<evidence type="ECO:0000313" key="1">
    <source>
        <dbReference type="EMBL" id="SHE37220.1"/>
    </source>
</evidence>
<proteinExistence type="predicted"/>
<keyword evidence="2" id="KW-1185">Reference proteome</keyword>
<accession>A0A1M4SYH9</accession>
<dbReference type="EMBL" id="FQVL01000001">
    <property type="protein sequence ID" value="SHE37220.1"/>
    <property type="molecule type" value="Genomic_DNA"/>
</dbReference>
<dbReference type="OrthoDB" id="2906875at2"/>
<dbReference type="AlphaFoldDB" id="A0A1M4SYH9"/>
<sequence length="154" mass="17091">MLRKLSAGLLVAVIGVFGLFVSFNQAEASQYDGKSPVKTGCHKTGWAPKTKKISYGNITGTLYLMFSSKCKTAWAYVKLNKPLPKGYQVLGFVTRNKDKRIGTCRNGNGHIIHGQTSCYSAMVYDMSPNTSYAQVYIKKPDKPDPLYKTRTSSY</sequence>
<gene>
    <name evidence="1" type="ORF">SAMN05444392_101205</name>
</gene>
<dbReference type="InterPro" id="IPR021224">
    <property type="entry name" value="DUF2690"/>
</dbReference>
<protein>
    <recommendedName>
        <fullName evidence="3">DUF2690 domain-containing protein</fullName>
    </recommendedName>
</protein>
<dbReference type="Proteomes" id="UP000184476">
    <property type="component" value="Unassembled WGS sequence"/>
</dbReference>
<dbReference type="Pfam" id="PF10901">
    <property type="entry name" value="DUF2690"/>
    <property type="match status" value="1"/>
</dbReference>
<evidence type="ECO:0000313" key="2">
    <source>
        <dbReference type="Proteomes" id="UP000184476"/>
    </source>
</evidence>
<name>A0A1M4SYH9_9BACL</name>